<organism evidence="3 4">
    <name type="scientific">Thermonema lapsum</name>
    <dbReference type="NCBI Taxonomy" id="28195"/>
    <lineage>
        <taxon>Bacteria</taxon>
        <taxon>Pseudomonadati</taxon>
        <taxon>Bacteroidota</taxon>
        <taxon>Cytophagia</taxon>
        <taxon>Cytophagales</taxon>
        <taxon>Thermonemataceae</taxon>
        <taxon>Thermonema</taxon>
    </lineage>
</organism>
<evidence type="ECO:0008006" key="5">
    <source>
        <dbReference type="Google" id="ProtNLM"/>
    </source>
</evidence>
<keyword evidence="4" id="KW-1185">Reference proteome</keyword>
<dbReference type="Proteomes" id="UP000537126">
    <property type="component" value="Unassembled WGS sequence"/>
</dbReference>
<accession>A0A846MS24</accession>
<dbReference type="EMBL" id="JAASRN010000002">
    <property type="protein sequence ID" value="NIK74265.1"/>
    <property type="molecule type" value="Genomic_DNA"/>
</dbReference>
<evidence type="ECO:0000256" key="2">
    <source>
        <dbReference type="SAM" id="SignalP"/>
    </source>
</evidence>
<feature type="signal peptide" evidence="2">
    <location>
        <begin position="1"/>
        <end position="23"/>
    </location>
</feature>
<sequence length="405" mass="46226">MKRIGKQLLLGMATLCLYFSAHAQDTIRVELEDHTTVMVVTKDKQALQQLKFVDFNALIEQVVKEVAATEVPGDSTIKYNYELVNAGDKSLLVRVDEEHQQDKKEYVHIVVRNDKKGKRIVDVRVPMNKADIEELEKDMEEFEKDMEEFGKDMEELSVALGNKYSISVERMARDENTSGKKETKRISLSGKNDTFKSKFRSSVLYLDLGINNYLQDGSFPNDQNAAYAVRPLNSTYVGLGISARRRLLTGKNGNYWAVDFGLLWDWYNFKYKPSYYLHTTDTGVEWRDYEADFGKSLKKNKLVVSYVNVPVRLLYRGVHADGNRSFKFGIGGYVGYRVNAWTKIQTTGGPKVKNKGDFYLSSLRYGVEVQIGYGSVLLFAKYDLNTLFDDSQNIGLQPISFGIRL</sequence>
<protein>
    <recommendedName>
        <fullName evidence="5">Outer membrane protein beta-barrel domain-containing protein</fullName>
    </recommendedName>
</protein>
<dbReference type="RefSeq" id="WP_166919779.1">
    <property type="nucleotide sequence ID" value="NZ_JAASRN010000002.1"/>
</dbReference>
<evidence type="ECO:0000256" key="1">
    <source>
        <dbReference type="SAM" id="Coils"/>
    </source>
</evidence>
<feature type="chain" id="PRO_5032733849" description="Outer membrane protein beta-barrel domain-containing protein" evidence="2">
    <location>
        <begin position="24"/>
        <end position="405"/>
    </location>
</feature>
<reference evidence="3 4" key="1">
    <citation type="submission" date="2020-03" db="EMBL/GenBank/DDBJ databases">
        <title>Genomic Encyclopedia of Type Strains, Phase IV (KMG-IV): sequencing the most valuable type-strain genomes for metagenomic binning, comparative biology and taxonomic classification.</title>
        <authorList>
            <person name="Goeker M."/>
        </authorList>
    </citation>
    <scope>NUCLEOTIDE SEQUENCE [LARGE SCALE GENOMIC DNA]</scope>
    <source>
        <strain evidence="3 4">DSM 5718</strain>
    </source>
</reference>
<evidence type="ECO:0000313" key="3">
    <source>
        <dbReference type="EMBL" id="NIK74265.1"/>
    </source>
</evidence>
<dbReference type="AlphaFoldDB" id="A0A846MS24"/>
<gene>
    <name evidence="3" type="ORF">FHS56_001778</name>
</gene>
<evidence type="ECO:0000313" key="4">
    <source>
        <dbReference type="Proteomes" id="UP000537126"/>
    </source>
</evidence>
<keyword evidence="2" id="KW-0732">Signal</keyword>
<comment type="caution">
    <text evidence="3">The sequence shown here is derived from an EMBL/GenBank/DDBJ whole genome shotgun (WGS) entry which is preliminary data.</text>
</comment>
<keyword evidence="1" id="KW-0175">Coiled coil</keyword>
<name>A0A846MS24_9BACT</name>
<proteinExistence type="predicted"/>
<feature type="coiled-coil region" evidence="1">
    <location>
        <begin position="125"/>
        <end position="159"/>
    </location>
</feature>